<dbReference type="EMBL" id="WIXE01008755">
    <property type="protein sequence ID" value="KAK5979021.1"/>
    <property type="molecule type" value="Genomic_DNA"/>
</dbReference>
<evidence type="ECO:0000256" key="5">
    <source>
        <dbReference type="ARBA" id="ARBA00035716"/>
    </source>
</evidence>
<reference evidence="6 7" key="1">
    <citation type="submission" date="2019-10" db="EMBL/GenBank/DDBJ databases">
        <title>Assembly and Annotation for the nematode Trichostrongylus colubriformis.</title>
        <authorList>
            <person name="Martin J."/>
        </authorList>
    </citation>
    <scope>NUCLEOTIDE SEQUENCE [LARGE SCALE GENOMIC DNA]</scope>
    <source>
        <strain evidence="6">G859</strain>
        <tissue evidence="6">Whole worm</tissue>
    </source>
</reference>
<comment type="caution">
    <text evidence="6">The sequence shown here is derived from an EMBL/GenBank/DDBJ whole genome shotgun (WGS) entry which is preliminary data.</text>
</comment>
<evidence type="ECO:0000313" key="6">
    <source>
        <dbReference type="EMBL" id="KAK5979021.1"/>
    </source>
</evidence>
<dbReference type="Proteomes" id="UP001331761">
    <property type="component" value="Unassembled WGS sequence"/>
</dbReference>
<sequence>MLGKSALRVCGTVQLSAIRSVSSKYPRPKPRPYRRRLFEAAVAPVLPEKLSVCTPKVFNRGGEAEYDEVELALCRLVKKWMISQEFRVLAVCQFLPVPGRTLWLTKNQLRMKGLEFRSYGNRIMRKVFEGTPLSALNPVLVETNAMLFGKDLSVIKTINDEAEKINWLFPLACVADSRILSMEEVKQISKVGSLNDHRVETVQILTSQIGQLPQTLDSPSLQLTSALDQIASRSS</sequence>
<evidence type="ECO:0000256" key="1">
    <source>
        <dbReference type="ARBA" id="ARBA00008889"/>
    </source>
</evidence>
<dbReference type="Gene3D" id="3.30.70.1730">
    <property type="match status" value="1"/>
</dbReference>
<dbReference type="PANTHER" id="PTHR11560">
    <property type="entry name" value="39S RIBOSOMAL PROTEIN L10, MITOCHONDRIAL"/>
    <property type="match status" value="1"/>
</dbReference>
<organism evidence="6 7">
    <name type="scientific">Trichostrongylus colubriformis</name>
    <name type="common">Black scour worm</name>
    <dbReference type="NCBI Taxonomy" id="6319"/>
    <lineage>
        <taxon>Eukaryota</taxon>
        <taxon>Metazoa</taxon>
        <taxon>Ecdysozoa</taxon>
        <taxon>Nematoda</taxon>
        <taxon>Chromadorea</taxon>
        <taxon>Rhabditida</taxon>
        <taxon>Rhabditina</taxon>
        <taxon>Rhabditomorpha</taxon>
        <taxon>Strongyloidea</taxon>
        <taxon>Trichostrongylidae</taxon>
        <taxon>Trichostrongylus</taxon>
    </lineage>
</organism>
<evidence type="ECO:0000256" key="3">
    <source>
        <dbReference type="ARBA" id="ARBA00023274"/>
    </source>
</evidence>
<evidence type="ECO:0000256" key="2">
    <source>
        <dbReference type="ARBA" id="ARBA00022980"/>
    </source>
</evidence>
<dbReference type="AlphaFoldDB" id="A0AAN8IMJ2"/>
<dbReference type="Pfam" id="PF00466">
    <property type="entry name" value="Ribosomal_L10"/>
    <property type="match status" value="1"/>
</dbReference>
<dbReference type="InterPro" id="IPR001790">
    <property type="entry name" value="Ribosomal_uL10"/>
</dbReference>
<dbReference type="InterPro" id="IPR043141">
    <property type="entry name" value="Ribosomal_uL10-like_sf"/>
</dbReference>
<protein>
    <recommendedName>
        <fullName evidence="4">Large ribosomal subunit protein uL10m</fullName>
    </recommendedName>
    <alternativeName>
        <fullName evidence="5">39S ribosomal protein L10, mitochondrial</fullName>
    </alternativeName>
</protein>
<dbReference type="InterPro" id="IPR047865">
    <property type="entry name" value="Ribosomal_uL10_bac_type"/>
</dbReference>
<dbReference type="SUPFAM" id="SSF160369">
    <property type="entry name" value="Ribosomal protein L10-like"/>
    <property type="match status" value="1"/>
</dbReference>
<comment type="similarity">
    <text evidence="1">Belongs to the universal ribosomal protein uL10 family.</text>
</comment>
<keyword evidence="3" id="KW-0687">Ribonucleoprotein</keyword>
<dbReference type="GO" id="GO:1990904">
    <property type="term" value="C:ribonucleoprotein complex"/>
    <property type="evidence" value="ECO:0007669"/>
    <property type="project" value="UniProtKB-KW"/>
</dbReference>
<keyword evidence="2 6" id="KW-0689">Ribosomal protein</keyword>
<dbReference type="GO" id="GO:0005840">
    <property type="term" value="C:ribosome"/>
    <property type="evidence" value="ECO:0007669"/>
    <property type="project" value="UniProtKB-KW"/>
</dbReference>
<name>A0AAN8IMJ2_TRICO</name>
<keyword evidence="7" id="KW-1185">Reference proteome</keyword>
<accession>A0AAN8IMJ2</accession>
<gene>
    <name evidence="6" type="ORF">GCK32_005887</name>
</gene>
<evidence type="ECO:0000256" key="4">
    <source>
        <dbReference type="ARBA" id="ARBA00035707"/>
    </source>
</evidence>
<proteinExistence type="inferred from homology"/>
<evidence type="ECO:0000313" key="7">
    <source>
        <dbReference type="Proteomes" id="UP001331761"/>
    </source>
</evidence>